<evidence type="ECO:0000256" key="2">
    <source>
        <dbReference type="ARBA" id="ARBA00001966"/>
    </source>
</evidence>
<feature type="domain" description="NADH:flavin oxidoreductase/NADH oxidase N-terminal" evidence="10">
    <location>
        <begin position="7"/>
        <end position="337"/>
    </location>
</feature>
<dbReference type="Gene3D" id="3.40.50.720">
    <property type="entry name" value="NAD(P)-binding Rossmann-like Domain"/>
    <property type="match status" value="1"/>
</dbReference>
<dbReference type="Pfam" id="PF07992">
    <property type="entry name" value="Pyr_redox_2"/>
    <property type="match status" value="1"/>
</dbReference>
<reference evidence="13" key="1">
    <citation type="submission" date="2020-07" db="EMBL/GenBank/DDBJ databases">
        <authorList>
            <person name="Partida-Martinez L."/>
            <person name="Huntemann M."/>
            <person name="Clum A."/>
            <person name="Wang J."/>
            <person name="Palaniappan K."/>
            <person name="Ritter S."/>
            <person name="Chen I.-M."/>
            <person name="Stamatis D."/>
            <person name="Reddy T."/>
            <person name="O'Malley R."/>
            <person name="Daum C."/>
            <person name="Shapiro N."/>
            <person name="Ivanova N."/>
            <person name="Kyrpides N."/>
            <person name="Woyke T."/>
        </authorList>
    </citation>
    <scope>NUCLEOTIDE SEQUENCE [LARGE SCALE GENOMIC DNA]</scope>
    <source>
        <strain evidence="13">AT2.8</strain>
    </source>
</reference>
<evidence type="ECO:0000256" key="6">
    <source>
        <dbReference type="ARBA" id="ARBA00022723"/>
    </source>
</evidence>
<evidence type="ECO:0000259" key="10">
    <source>
        <dbReference type="Pfam" id="PF00724"/>
    </source>
</evidence>
<keyword evidence="5" id="KW-0288">FMN</keyword>
<comment type="similarity">
    <text evidence="3">In the N-terminal section; belongs to the NADH:flavin oxidoreductase/NADH oxidase family.</text>
</comment>
<organism evidence="12 13">
    <name type="scientific">Neobacillus niacini</name>
    <dbReference type="NCBI Taxonomy" id="86668"/>
    <lineage>
        <taxon>Bacteria</taxon>
        <taxon>Bacillati</taxon>
        <taxon>Bacillota</taxon>
        <taxon>Bacilli</taxon>
        <taxon>Bacillales</taxon>
        <taxon>Bacillaceae</taxon>
        <taxon>Neobacillus</taxon>
    </lineage>
</organism>
<protein>
    <submittedName>
        <fullName evidence="12">2,4-dienoyl-CoA reductase-like NADH-dependent reductase (Old Yellow Enzyme family)/thioredoxin reductase</fullName>
    </submittedName>
</protein>
<comment type="cofactor">
    <cofactor evidence="1">
        <name>FMN</name>
        <dbReference type="ChEBI" id="CHEBI:58210"/>
    </cofactor>
</comment>
<dbReference type="Pfam" id="PF00724">
    <property type="entry name" value="Oxidored_FMN"/>
    <property type="match status" value="1"/>
</dbReference>
<keyword evidence="4" id="KW-0285">Flavoprotein</keyword>
<comment type="caution">
    <text evidence="12">The sequence shown here is derived from an EMBL/GenBank/DDBJ whole genome shotgun (WGS) entry which is preliminary data.</text>
</comment>
<dbReference type="Gene3D" id="3.20.20.70">
    <property type="entry name" value="Aldolase class I"/>
    <property type="match status" value="1"/>
</dbReference>
<evidence type="ECO:0000256" key="1">
    <source>
        <dbReference type="ARBA" id="ARBA00001917"/>
    </source>
</evidence>
<accession>A0A852TK31</accession>
<dbReference type="InterPro" id="IPR023753">
    <property type="entry name" value="FAD/NAD-binding_dom"/>
</dbReference>
<gene>
    <name evidence="12" type="ORF">F4694_004738</name>
</gene>
<dbReference type="Proteomes" id="UP000548423">
    <property type="component" value="Unassembled WGS sequence"/>
</dbReference>
<keyword evidence="7" id="KW-0560">Oxidoreductase</keyword>
<dbReference type="InterPro" id="IPR013785">
    <property type="entry name" value="Aldolase_TIM"/>
</dbReference>
<dbReference type="SUPFAM" id="SSF51395">
    <property type="entry name" value="FMN-linked oxidoreductases"/>
    <property type="match status" value="1"/>
</dbReference>
<evidence type="ECO:0000256" key="9">
    <source>
        <dbReference type="ARBA" id="ARBA00023014"/>
    </source>
</evidence>
<proteinExistence type="inferred from homology"/>
<dbReference type="PANTHER" id="PTHR42917:SF2">
    <property type="entry name" value="2,4-DIENOYL-COA REDUCTASE [(2E)-ENOYL-COA-PRODUCING]"/>
    <property type="match status" value="1"/>
</dbReference>
<evidence type="ECO:0000256" key="4">
    <source>
        <dbReference type="ARBA" id="ARBA00022630"/>
    </source>
</evidence>
<keyword evidence="9" id="KW-0411">Iron-sulfur</keyword>
<evidence type="ECO:0000256" key="8">
    <source>
        <dbReference type="ARBA" id="ARBA00023004"/>
    </source>
</evidence>
<dbReference type="PRINTS" id="PR00368">
    <property type="entry name" value="FADPNR"/>
</dbReference>
<evidence type="ECO:0000313" key="13">
    <source>
        <dbReference type="Proteomes" id="UP000548423"/>
    </source>
</evidence>
<dbReference type="AlphaFoldDB" id="A0A852TK31"/>
<dbReference type="GO" id="GO:0046872">
    <property type="term" value="F:metal ion binding"/>
    <property type="evidence" value="ECO:0007669"/>
    <property type="project" value="UniProtKB-KW"/>
</dbReference>
<evidence type="ECO:0000313" key="12">
    <source>
        <dbReference type="EMBL" id="NYE07897.1"/>
    </source>
</evidence>
<keyword evidence="6" id="KW-0479">Metal-binding</keyword>
<evidence type="ECO:0000259" key="11">
    <source>
        <dbReference type="Pfam" id="PF07992"/>
    </source>
</evidence>
<dbReference type="InterPro" id="IPR001155">
    <property type="entry name" value="OxRdtase_FMN_N"/>
</dbReference>
<comment type="cofactor">
    <cofactor evidence="2">
        <name>[4Fe-4S] cluster</name>
        <dbReference type="ChEBI" id="CHEBI:49883"/>
    </cofactor>
</comment>
<dbReference type="PANTHER" id="PTHR42917">
    <property type="entry name" value="2,4-DIENOYL-COA REDUCTASE"/>
    <property type="match status" value="1"/>
</dbReference>
<dbReference type="GO" id="GO:0010181">
    <property type="term" value="F:FMN binding"/>
    <property type="evidence" value="ECO:0007669"/>
    <property type="project" value="InterPro"/>
</dbReference>
<evidence type="ECO:0000256" key="3">
    <source>
        <dbReference type="ARBA" id="ARBA00011048"/>
    </source>
</evidence>
<dbReference type="GO" id="GO:0051536">
    <property type="term" value="F:iron-sulfur cluster binding"/>
    <property type="evidence" value="ECO:0007669"/>
    <property type="project" value="UniProtKB-KW"/>
</dbReference>
<dbReference type="PRINTS" id="PR00411">
    <property type="entry name" value="PNDRDTASEI"/>
</dbReference>
<sequence length="672" mass="74118">MTQFKHLFSPVEIGHTELKNRILSTAHQTNHVKNGIPTLDMTAYHVERAKGGAGLLILEAAAAHPSGMLTTKTIAGYDKKIVPAYQELSNEVHKYGTKVFSQLFHGGREVVSSEYRNAAWAPSAVPSLRFSTMPKPISIEEIKDVIEGFALSAKWAKGGGLDGVEICCSHGYLPAQFWSEHTNLRTDEYGGSFENRMRFIVEVMERVWQEVGEDFTVGLRMSADEMTMDGTTVKDAVQIVEYLVERVRVDFIDVTSGDSSTFAGSTHIVPPSPMKHGYNTPYSFKIRMAGAVPVFVGSRIVDPQEGEKIVATGKADVVGMTRALIVDPYMPNKAKTGNLQQIDACLGCLQACIGHYHNGLTIGCVQNPSAGRENEVQTLKESFRDKKKVLVIGAGPAGMQAAATLDELGHNVILADKADKIGGLLHTLKKMPMRHELAESMLDNFMRKISTSNVKVTLGVAVQPEDINKISPDAIICATGSRPYIPDIPGIHDHRVMTVEEVFHYPNNPIGKNVLVFDFAGDWPALEAAIDLAEKGHIVSLITARLHAGEGVPQYLRNEYLKKLYQLNVKIMPHYDLGEIKGDTVVIRNLFSYEKETMENWDSIILSHGRVPNNELYEQMKKLVPEVWQIGDCLAPRTIEEATFEGMSISLRLGVHDNGNPFISTIKGLLTK</sequence>
<dbReference type="InterPro" id="IPR036188">
    <property type="entry name" value="FAD/NAD-bd_sf"/>
</dbReference>
<name>A0A852TK31_9BACI</name>
<evidence type="ECO:0000256" key="5">
    <source>
        <dbReference type="ARBA" id="ARBA00022643"/>
    </source>
</evidence>
<dbReference type="InterPro" id="IPR051793">
    <property type="entry name" value="NADH:flavin_oxidoreductase"/>
</dbReference>
<reference evidence="13" key="2">
    <citation type="submission" date="2020-08" db="EMBL/GenBank/DDBJ databases">
        <title>The Agave Microbiome: Exploring the role of microbial communities in plant adaptations to desert environments.</title>
        <authorList>
            <person name="Partida-Martinez L.P."/>
        </authorList>
    </citation>
    <scope>NUCLEOTIDE SEQUENCE [LARGE SCALE GENOMIC DNA]</scope>
    <source>
        <strain evidence="13">AT2.8</strain>
    </source>
</reference>
<dbReference type="GO" id="GO:0033543">
    <property type="term" value="P:fatty acid beta-oxidation, unsaturated, even number, reductase/isomerase pathway"/>
    <property type="evidence" value="ECO:0007669"/>
    <property type="project" value="TreeGrafter"/>
</dbReference>
<dbReference type="EMBL" id="JACCBX010000011">
    <property type="protein sequence ID" value="NYE07897.1"/>
    <property type="molecule type" value="Genomic_DNA"/>
</dbReference>
<feature type="domain" description="FAD/NAD(P)-binding" evidence="11">
    <location>
        <begin position="387"/>
        <end position="642"/>
    </location>
</feature>
<dbReference type="SUPFAM" id="SSF51905">
    <property type="entry name" value="FAD/NAD(P)-binding domain"/>
    <property type="match status" value="1"/>
</dbReference>
<dbReference type="GO" id="GO:0008670">
    <property type="term" value="F:2,4-dienoyl-CoA reductase (NADPH) activity"/>
    <property type="evidence" value="ECO:0007669"/>
    <property type="project" value="TreeGrafter"/>
</dbReference>
<dbReference type="Gene3D" id="3.50.50.60">
    <property type="entry name" value="FAD/NAD(P)-binding domain"/>
    <property type="match status" value="1"/>
</dbReference>
<evidence type="ECO:0000256" key="7">
    <source>
        <dbReference type="ARBA" id="ARBA00023002"/>
    </source>
</evidence>
<keyword evidence="8" id="KW-0408">Iron</keyword>